<dbReference type="SUPFAM" id="SSF55811">
    <property type="entry name" value="Nudix"/>
    <property type="match status" value="1"/>
</dbReference>
<proteinExistence type="predicted"/>
<evidence type="ECO:0000313" key="3">
    <source>
        <dbReference type="Proteomes" id="UP000635885"/>
    </source>
</evidence>
<evidence type="ECO:0000259" key="1">
    <source>
        <dbReference type="PROSITE" id="PS51462"/>
    </source>
</evidence>
<comment type="caution">
    <text evidence="2">The sequence shown here is derived from an EMBL/GenBank/DDBJ whole genome shotgun (WGS) entry which is preliminary data.</text>
</comment>
<dbReference type="InterPro" id="IPR015797">
    <property type="entry name" value="NUDIX_hydrolase-like_dom_sf"/>
</dbReference>
<name>A0ABQ1N1N8_9BACT</name>
<dbReference type="GO" id="GO:0016787">
    <property type="term" value="F:hydrolase activity"/>
    <property type="evidence" value="ECO:0007669"/>
    <property type="project" value="UniProtKB-KW"/>
</dbReference>
<feature type="domain" description="Nudix hydrolase" evidence="1">
    <location>
        <begin position="43"/>
        <end position="176"/>
    </location>
</feature>
<dbReference type="Gene3D" id="3.90.79.10">
    <property type="entry name" value="Nucleoside Triphosphate Pyrophosphohydrolase"/>
    <property type="match status" value="1"/>
</dbReference>
<dbReference type="InterPro" id="IPR000086">
    <property type="entry name" value="NUDIX_hydrolase_dom"/>
</dbReference>
<keyword evidence="3" id="KW-1185">Reference proteome</keyword>
<dbReference type="Proteomes" id="UP000635885">
    <property type="component" value="Unassembled WGS sequence"/>
</dbReference>
<sequence length="183" mass="21098">MDRKLLRQSLENYRTPFEEEASFIDEFIDLTHEDSAFLRSRLAGHFTGSAWIVNKGRTHTLLTLHRKLNRWLQLGGHADGVENLLEVAMTEAREESGLMSLRIVGNGIFDIDKHIIPQKGDVPEHFHYDVRYLIEAELSEPLIISKESKDLAWVPFDSVEDMIGYNPSIIRMLEKTSRSEYAL</sequence>
<organism evidence="2 3">
    <name type="scientific">Belliella aquatica</name>
    <dbReference type="NCBI Taxonomy" id="1323734"/>
    <lineage>
        <taxon>Bacteria</taxon>
        <taxon>Pseudomonadati</taxon>
        <taxon>Bacteroidota</taxon>
        <taxon>Cytophagia</taxon>
        <taxon>Cytophagales</taxon>
        <taxon>Cyclobacteriaceae</taxon>
        <taxon>Belliella</taxon>
    </lineage>
</organism>
<reference evidence="3" key="1">
    <citation type="journal article" date="2019" name="Int. J. Syst. Evol. Microbiol.">
        <title>The Global Catalogue of Microorganisms (GCM) 10K type strain sequencing project: providing services to taxonomists for standard genome sequencing and annotation.</title>
        <authorList>
            <consortium name="The Broad Institute Genomics Platform"/>
            <consortium name="The Broad Institute Genome Sequencing Center for Infectious Disease"/>
            <person name="Wu L."/>
            <person name="Ma J."/>
        </authorList>
    </citation>
    <scope>NUCLEOTIDE SEQUENCE [LARGE SCALE GENOMIC DNA]</scope>
    <source>
        <strain evidence="3">CGMCC 1.12479</strain>
    </source>
</reference>
<dbReference type="PROSITE" id="PS51462">
    <property type="entry name" value="NUDIX"/>
    <property type="match status" value="1"/>
</dbReference>
<protein>
    <submittedName>
        <fullName evidence="2">NUDIX hydrolase</fullName>
    </submittedName>
</protein>
<dbReference type="EMBL" id="BMFD01000016">
    <property type="protein sequence ID" value="GGC51185.1"/>
    <property type="molecule type" value="Genomic_DNA"/>
</dbReference>
<keyword evidence="2" id="KW-0378">Hydrolase</keyword>
<evidence type="ECO:0000313" key="2">
    <source>
        <dbReference type="EMBL" id="GGC51185.1"/>
    </source>
</evidence>
<dbReference type="CDD" id="cd03674">
    <property type="entry name" value="NUDIX_Hydrolase"/>
    <property type="match status" value="1"/>
</dbReference>
<dbReference type="RefSeq" id="WP_188444129.1">
    <property type="nucleotide sequence ID" value="NZ_BMFD01000016.1"/>
</dbReference>
<gene>
    <name evidence="2" type="ORF">GCM10010993_32140</name>
</gene>
<accession>A0ABQ1N1N8</accession>